<evidence type="ECO:0000256" key="1">
    <source>
        <dbReference type="PIRNR" id="PIRNR021497"/>
    </source>
</evidence>
<comment type="catalytic activity">
    <reaction evidence="1">
        <text>alpha,alpha-trehalose + 3'-phosphoadenylyl sulfate = 2-O-sulfo-alpha,alpha-trehalose + adenosine 3',5'-bisphosphate + H(+)</text>
        <dbReference type="Rhea" id="RHEA:41608"/>
        <dbReference type="ChEBI" id="CHEBI:15378"/>
        <dbReference type="ChEBI" id="CHEBI:16551"/>
        <dbReference type="ChEBI" id="CHEBI:58339"/>
        <dbReference type="ChEBI" id="CHEBI:58343"/>
        <dbReference type="ChEBI" id="CHEBI:60091"/>
        <dbReference type="EC" id="2.8.2.37"/>
    </reaction>
</comment>
<protein>
    <recommendedName>
        <fullName evidence="1">Trehalose 2-sulfotransferase</fullName>
    </recommendedName>
</protein>
<accession>A0A3D9ZZD3</accession>
<dbReference type="SUPFAM" id="SSF52540">
    <property type="entry name" value="P-loop containing nucleoside triphosphate hydrolases"/>
    <property type="match status" value="1"/>
</dbReference>
<proteinExistence type="inferred from homology"/>
<keyword evidence="1 3" id="KW-0808">Transferase</keyword>
<dbReference type="GO" id="GO:0016740">
    <property type="term" value="F:transferase activity"/>
    <property type="evidence" value="ECO:0007669"/>
    <property type="project" value="UniProtKB-UniRule"/>
</dbReference>
<keyword evidence="1" id="KW-0119">Carbohydrate metabolism</keyword>
<dbReference type="AlphaFoldDB" id="A0A3D9ZZD3"/>
<comment type="caution">
    <text evidence="3">The sequence shown here is derived from an EMBL/GenBank/DDBJ whole genome shotgun (WGS) entry which is preliminary data.</text>
</comment>
<dbReference type="EMBL" id="QUMQ01000001">
    <property type="protein sequence ID" value="REG02003.1"/>
    <property type="molecule type" value="Genomic_DNA"/>
</dbReference>
<organism evidence="3 4">
    <name type="scientific">Asanoa ferruginea</name>
    <dbReference type="NCBI Taxonomy" id="53367"/>
    <lineage>
        <taxon>Bacteria</taxon>
        <taxon>Bacillati</taxon>
        <taxon>Actinomycetota</taxon>
        <taxon>Actinomycetes</taxon>
        <taxon>Micromonosporales</taxon>
        <taxon>Micromonosporaceae</taxon>
        <taxon>Asanoa</taxon>
    </lineage>
</organism>
<dbReference type="InterPro" id="IPR027417">
    <property type="entry name" value="P-loop_NTPase"/>
</dbReference>
<evidence type="ECO:0000313" key="3">
    <source>
        <dbReference type="EMBL" id="REG02003.1"/>
    </source>
</evidence>
<feature type="domain" description="Sulphotransferase Stf0" evidence="2">
    <location>
        <begin position="9"/>
        <end position="243"/>
    </location>
</feature>
<evidence type="ECO:0000313" key="4">
    <source>
        <dbReference type="Proteomes" id="UP000256913"/>
    </source>
</evidence>
<keyword evidence="4" id="KW-1185">Reference proteome</keyword>
<name>A0A3D9ZZD3_9ACTN</name>
<comment type="pathway">
    <text evidence="1">Glycolipid metabolism.</text>
</comment>
<dbReference type="PIRSF" id="PIRSF021497">
    <property type="entry name" value="Sulphotransferase_Stf0"/>
    <property type="match status" value="1"/>
</dbReference>
<comment type="function">
    <text evidence="1">Catalyzes the sulfuryl group transfer from 3'-phosphoadenosine-5'-phosphosulfate (PAPS) to trehalose, leading to trehalose-2-sulfate (T2S).</text>
</comment>
<evidence type="ECO:0000259" key="2">
    <source>
        <dbReference type="Pfam" id="PF09037"/>
    </source>
</evidence>
<gene>
    <name evidence="3" type="ORF">DFJ67_8092</name>
</gene>
<reference evidence="3 4" key="1">
    <citation type="submission" date="2018-08" db="EMBL/GenBank/DDBJ databases">
        <title>Sequencing the genomes of 1000 actinobacteria strains.</title>
        <authorList>
            <person name="Klenk H.-P."/>
        </authorList>
    </citation>
    <scope>NUCLEOTIDE SEQUENCE [LARGE SCALE GENOMIC DNA]</scope>
    <source>
        <strain evidence="3 4">DSM 44099</strain>
    </source>
</reference>
<dbReference type="Gene3D" id="3.40.50.300">
    <property type="entry name" value="P-loop containing nucleotide triphosphate hydrolases"/>
    <property type="match status" value="1"/>
</dbReference>
<dbReference type="InterPro" id="IPR024628">
    <property type="entry name" value="Sulfotransferase_Stf0_dom"/>
</dbReference>
<dbReference type="OrthoDB" id="5562925at2"/>
<sequence length="249" mass="28263">MATGEGIDAYLLCGTPRTGSTLLCGLLRDTGVAGRPESYFRVPGEELWVDRWRLPHDETGSFDYRDYVRAAIAEGSTPNGIFAARVMWGTLDELVAKLAAAHGSTHTDLDLLTRAFGRLRFVHCWRDDTVAQAVSWARAEQTQFWQHDDVALPDREPRFDFAQIDTLVRTIRQHNDAWRTWFTTYDIQPHSVRYEDLTTDIDGVTSGIIGFLGLDLPAGHAFVPRHRRQADQLNRDWVSRYHALAGQHL</sequence>
<dbReference type="Proteomes" id="UP000256913">
    <property type="component" value="Unassembled WGS sequence"/>
</dbReference>
<comment type="similarity">
    <text evidence="1">Belongs to the Stf0 sulfotransferase family.</text>
</comment>
<dbReference type="RefSeq" id="WP_116074646.1">
    <property type="nucleotide sequence ID" value="NZ_BONB01000119.1"/>
</dbReference>
<dbReference type="Pfam" id="PF09037">
    <property type="entry name" value="Sulphotransf"/>
    <property type="match status" value="1"/>
</dbReference>
<dbReference type="InterPro" id="IPR015124">
    <property type="entry name" value="Stf0"/>
</dbReference>